<evidence type="ECO:0000256" key="1">
    <source>
        <dbReference type="ARBA" id="ARBA00006739"/>
    </source>
</evidence>
<dbReference type="EC" id="2.4.-.-" evidence="6"/>
<keyword evidence="4" id="KW-1133">Transmembrane helix</keyword>
<comment type="caution">
    <text evidence="6">The sequence shown here is derived from an EMBL/GenBank/DDBJ whole genome shotgun (WGS) entry which is preliminary data.</text>
</comment>
<feature type="transmembrane region" description="Helical" evidence="4">
    <location>
        <begin position="288"/>
        <end position="316"/>
    </location>
</feature>
<dbReference type="InterPro" id="IPR001173">
    <property type="entry name" value="Glyco_trans_2-like"/>
</dbReference>
<comment type="similarity">
    <text evidence="1">Belongs to the glycosyltransferase 2 family.</text>
</comment>
<evidence type="ECO:0000313" key="6">
    <source>
        <dbReference type="EMBL" id="MFD2203953.1"/>
    </source>
</evidence>
<keyword evidence="3 6" id="KW-0808">Transferase</keyword>
<dbReference type="PANTHER" id="PTHR43630">
    <property type="entry name" value="POLY-BETA-1,6-N-ACETYL-D-GLUCOSAMINE SYNTHASE"/>
    <property type="match status" value="1"/>
</dbReference>
<dbReference type="GO" id="GO:0016757">
    <property type="term" value="F:glycosyltransferase activity"/>
    <property type="evidence" value="ECO:0007669"/>
    <property type="project" value="UniProtKB-KW"/>
</dbReference>
<feature type="transmembrane region" description="Helical" evidence="4">
    <location>
        <begin position="6"/>
        <end position="23"/>
    </location>
</feature>
<evidence type="ECO:0000259" key="5">
    <source>
        <dbReference type="Pfam" id="PF00535"/>
    </source>
</evidence>
<keyword evidence="7" id="KW-1185">Reference proteome</keyword>
<evidence type="ECO:0000256" key="3">
    <source>
        <dbReference type="ARBA" id="ARBA00022679"/>
    </source>
</evidence>
<accession>A0ABW5BCU2</accession>
<dbReference type="Pfam" id="PF00535">
    <property type="entry name" value="Glycos_transf_2"/>
    <property type="match status" value="1"/>
</dbReference>
<dbReference type="EMBL" id="JBHUIV010000037">
    <property type="protein sequence ID" value="MFD2203953.1"/>
    <property type="molecule type" value="Genomic_DNA"/>
</dbReference>
<evidence type="ECO:0000313" key="7">
    <source>
        <dbReference type="Proteomes" id="UP001597414"/>
    </source>
</evidence>
<proteinExistence type="inferred from homology"/>
<organism evidence="6 7">
    <name type="scientific">Shivajiella indica</name>
    <dbReference type="NCBI Taxonomy" id="872115"/>
    <lineage>
        <taxon>Bacteria</taxon>
        <taxon>Pseudomonadati</taxon>
        <taxon>Bacteroidota</taxon>
        <taxon>Cytophagia</taxon>
        <taxon>Cytophagales</taxon>
        <taxon>Cyclobacteriaceae</taxon>
        <taxon>Shivajiella</taxon>
    </lineage>
</organism>
<dbReference type="Gene3D" id="3.90.550.10">
    <property type="entry name" value="Spore Coat Polysaccharide Biosynthesis Protein SpsA, Chain A"/>
    <property type="match status" value="1"/>
</dbReference>
<keyword evidence="4" id="KW-0812">Transmembrane</keyword>
<dbReference type="SUPFAM" id="SSF53448">
    <property type="entry name" value="Nucleotide-diphospho-sugar transferases"/>
    <property type="match status" value="1"/>
</dbReference>
<reference evidence="7" key="1">
    <citation type="journal article" date="2019" name="Int. J. Syst. Evol. Microbiol.">
        <title>The Global Catalogue of Microorganisms (GCM) 10K type strain sequencing project: providing services to taxonomists for standard genome sequencing and annotation.</title>
        <authorList>
            <consortium name="The Broad Institute Genomics Platform"/>
            <consortium name="The Broad Institute Genome Sequencing Center for Infectious Disease"/>
            <person name="Wu L."/>
            <person name="Ma J."/>
        </authorList>
    </citation>
    <scope>NUCLEOTIDE SEQUENCE [LARGE SCALE GENOMIC DNA]</scope>
    <source>
        <strain evidence="7">KCTC 19812</strain>
    </source>
</reference>
<sequence length="369" mass="42074">MITFYLLFGIVYAAVIVSLSAGWKPFSKGSNQLEKYETVTIIVPFRNEETNLNRIFESIIGLEYRPVQVIFVNDKSEDKGKAILEQLIGQNQDLDIDFQLLENSGTGKKEAVLTALTNAFGNYIFTTDVDCTLPKYWIEILLNQLSKTNVKMTAGPVMCLGGKNFFDHFQQIEWASIVLVTQTGFELGNPIMCSAANMAYKKDAFSEIDPYKGNLKHLSGDDEFLLKKMIAKYGVDAVSYIPHNLVWTQAQKSWKDLISQRIRWVSKWKLHDSIFHSLISFGPWAIQVIFLLSFLLFFQGLVGYMVFAFLWISKFIVERKALSKVLLSFQINHGPLAYFLTSMIHPFYLFCIGIGSLFGKYEWKGRSSS</sequence>
<dbReference type="PANTHER" id="PTHR43630:SF1">
    <property type="entry name" value="POLY-BETA-1,6-N-ACETYL-D-GLUCOSAMINE SYNTHASE"/>
    <property type="match status" value="1"/>
</dbReference>
<protein>
    <submittedName>
        <fullName evidence="6">Glycosyltransferase</fullName>
        <ecNumber evidence="6">2.4.-.-</ecNumber>
    </submittedName>
</protein>
<dbReference type="Proteomes" id="UP001597414">
    <property type="component" value="Unassembled WGS sequence"/>
</dbReference>
<evidence type="ECO:0000256" key="4">
    <source>
        <dbReference type="SAM" id="Phobius"/>
    </source>
</evidence>
<dbReference type="InterPro" id="IPR029044">
    <property type="entry name" value="Nucleotide-diphossugar_trans"/>
</dbReference>
<keyword evidence="4" id="KW-0472">Membrane</keyword>
<evidence type="ECO:0000256" key="2">
    <source>
        <dbReference type="ARBA" id="ARBA00022676"/>
    </source>
</evidence>
<keyword evidence="2 6" id="KW-0328">Glycosyltransferase</keyword>
<feature type="transmembrane region" description="Helical" evidence="4">
    <location>
        <begin position="336"/>
        <end position="359"/>
    </location>
</feature>
<name>A0ABW5BCU2_9BACT</name>
<gene>
    <name evidence="6" type="ORF">ACFSKV_20430</name>
</gene>
<dbReference type="RefSeq" id="WP_380807113.1">
    <property type="nucleotide sequence ID" value="NZ_JBHUIV010000037.1"/>
</dbReference>
<feature type="domain" description="Glycosyltransferase 2-like" evidence="5">
    <location>
        <begin position="40"/>
        <end position="208"/>
    </location>
</feature>